<feature type="transmembrane region" description="Helical" evidence="1">
    <location>
        <begin position="6"/>
        <end position="29"/>
    </location>
</feature>
<proteinExistence type="predicted"/>
<keyword evidence="1" id="KW-1133">Transmembrane helix</keyword>
<keyword evidence="1" id="KW-0472">Membrane</keyword>
<reference evidence="2 3" key="1">
    <citation type="submission" date="2019-02" db="EMBL/GenBank/DDBJ databases">
        <authorList>
            <person name="Fomenkov A."/>
            <person name="Dubinina G."/>
            <person name="Grabovich M."/>
            <person name="Vincze T."/>
            <person name="Roberts R.J."/>
        </authorList>
    </citation>
    <scope>NUCLEOTIDE SEQUENCE [LARGE SCALE GENOMIC DNA]</scope>
    <source>
        <strain evidence="2 3">P</strain>
    </source>
</reference>
<evidence type="ECO:0000256" key="1">
    <source>
        <dbReference type="SAM" id="Phobius"/>
    </source>
</evidence>
<dbReference type="KEGG" id="sper:EW093_10860"/>
<sequence length="84" mass="9701">MYNPQEFVLGILFIVVGIPVISGTIVSLVHGPKELRKEKWRKRHQDSSAKNDKESEMLEEIYYGLSDLNKRVKNLETILEDQGE</sequence>
<dbReference type="Proteomes" id="UP000323824">
    <property type="component" value="Chromosome"/>
</dbReference>
<dbReference type="RefSeq" id="WP_149568431.1">
    <property type="nucleotide sequence ID" value="NZ_CP035807.1"/>
</dbReference>
<reference evidence="2 3" key="2">
    <citation type="submission" date="2019-09" db="EMBL/GenBank/DDBJ databases">
        <title>Complete Genome Sequence and Methylome Analysis of free living Spirochaetas.</title>
        <authorList>
            <person name="Leshcheva N."/>
            <person name="Mikheeva N."/>
        </authorList>
    </citation>
    <scope>NUCLEOTIDE SEQUENCE [LARGE SCALE GENOMIC DNA]</scope>
    <source>
        <strain evidence="2 3">P</strain>
    </source>
</reference>
<dbReference type="EMBL" id="CP035807">
    <property type="protein sequence ID" value="QEN05190.1"/>
    <property type="molecule type" value="Genomic_DNA"/>
</dbReference>
<evidence type="ECO:0008006" key="4">
    <source>
        <dbReference type="Google" id="ProtNLM"/>
    </source>
</evidence>
<name>A0A5C1QDP2_9SPIO</name>
<dbReference type="OrthoDB" id="371245at2"/>
<keyword evidence="1" id="KW-0812">Transmembrane</keyword>
<protein>
    <recommendedName>
        <fullName evidence="4">Envelope stress response membrane protein PspB</fullName>
    </recommendedName>
</protein>
<keyword evidence="3" id="KW-1185">Reference proteome</keyword>
<organism evidence="2 3">
    <name type="scientific">Thiospirochaeta perfilievii</name>
    <dbReference type="NCBI Taxonomy" id="252967"/>
    <lineage>
        <taxon>Bacteria</taxon>
        <taxon>Pseudomonadati</taxon>
        <taxon>Spirochaetota</taxon>
        <taxon>Spirochaetia</taxon>
        <taxon>Spirochaetales</taxon>
        <taxon>Spirochaetaceae</taxon>
        <taxon>Thiospirochaeta</taxon>
    </lineage>
</organism>
<gene>
    <name evidence="2" type="ORF">EW093_10860</name>
</gene>
<evidence type="ECO:0000313" key="3">
    <source>
        <dbReference type="Proteomes" id="UP000323824"/>
    </source>
</evidence>
<evidence type="ECO:0000313" key="2">
    <source>
        <dbReference type="EMBL" id="QEN05190.1"/>
    </source>
</evidence>
<dbReference type="AlphaFoldDB" id="A0A5C1QDP2"/>
<accession>A0A5C1QDP2</accession>